<dbReference type="Gene3D" id="3.30.1490.20">
    <property type="entry name" value="ATP-grasp fold, A domain"/>
    <property type="match status" value="1"/>
</dbReference>
<keyword evidence="1" id="KW-0547">Nucleotide-binding</keyword>
<dbReference type="Gene3D" id="3.30.470.20">
    <property type="entry name" value="ATP-grasp fold, B domain"/>
    <property type="match status" value="1"/>
</dbReference>
<evidence type="ECO:0000313" key="4">
    <source>
        <dbReference type="Proteomes" id="UP001139344"/>
    </source>
</evidence>
<evidence type="ECO:0000256" key="1">
    <source>
        <dbReference type="PROSITE-ProRule" id="PRU00409"/>
    </source>
</evidence>
<reference evidence="3" key="1">
    <citation type="submission" date="2021-12" db="EMBL/GenBank/DDBJ databases">
        <title>Description of Gramella crocea sp. nov., a new bacterium isolated from activated sludge.</title>
        <authorList>
            <person name="Zhang X."/>
        </authorList>
    </citation>
    <scope>NUCLEOTIDE SEQUENCE</scope>
    <source>
        <strain evidence="3">YB25</strain>
    </source>
</reference>
<dbReference type="Pfam" id="PF13549">
    <property type="entry name" value="ATP-grasp_5"/>
    <property type="match status" value="1"/>
</dbReference>
<sequence>MLHSKLIHPKSIVIVGGSDNIYSPGGRVLKNLLDHDFKGQLFVVNPKQKSVQGVTSYNDINDVPEVDLAIIAISAKYVLETVKVLTQHKNTKGFIIFSAGFSEKDENGEKLEKEIVELIDDAGGSLLGPNNIGLINKHYTGVFTTPIPEMDEKGVDFISGSGATAVFIIEAAQSMGLTFSGIYTVGNSAQIGVEEVLEYLDQSFEEGLSSKVKLLYIESIKNPLKFLKHTTSLISKGCKIAAIKAGSSEEGNRAASSHTGAIANSDVFVDTLFKKAGIIRCYGRNELITVAGILLQKESQGKNIAIITHAGGPAVMLTDVLSKNGLKIPHLESKESEVLLSQLFDGSSVSNPIDFLATGNAQQLAAIIDFCENKCPEIDAMAVIFGSPGLSGVDDVYEVLDKNIRTSQKPIYAILPSVVNVKNEIQEFVKKGNIAFNDEVLFGNALAKVYNHAPGSEKIKDPVLKNYQKIRKLIDVLPNGYMPTESAVKLLEYTGVRFATPFYIKNKAELNKASESVAYPVVLKVEGPLHKSDVGGVILNISNEKALHNSFQKLMQIEGATSVMIQPMVRGTELFIGAKKETNYPHVILCGLGGIFVEVLKDLSASMTPVSEAEAVRMITQLKAYPILKGVRGQSGINIQLFAQAIISISNLLIMVPEIAELDLNPLMAAEDELTAVDVRIRLEK</sequence>
<dbReference type="InterPro" id="IPR016102">
    <property type="entry name" value="Succinyl-CoA_synth-like"/>
</dbReference>
<dbReference type="EMBL" id="JAJSON010000030">
    <property type="protein sequence ID" value="MCG9973241.1"/>
    <property type="molecule type" value="Genomic_DNA"/>
</dbReference>
<dbReference type="GO" id="GO:0046872">
    <property type="term" value="F:metal ion binding"/>
    <property type="evidence" value="ECO:0007669"/>
    <property type="project" value="InterPro"/>
</dbReference>
<dbReference type="Pfam" id="PF13607">
    <property type="entry name" value="Succ_CoA_lig"/>
    <property type="match status" value="1"/>
</dbReference>
<gene>
    <name evidence="3" type="ORF">LU635_16435</name>
</gene>
<dbReference type="SUPFAM" id="SSF51735">
    <property type="entry name" value="NAD(P)-binding Rossmann-fold domains"/>
    <property type="match status" value="1"/>
</dbReference>
<organism evidence="3 4">
    <name type="scientific">Christiangramia crocea</name>
    <dbReference type="NCBI Taxonomy" id="2904124"/>
    <lineage>
        <taxon>Bacteria</taxon>
        <taxon>Pseudomonadati</taxon>
        <taxon>Bacteroidota</taxon>
        <taxon>Flavobacteriia</taxon>
        <taxon>Flavobacteriales</taxon>
        <taxon>Flavobacteriaceae</taxon>
        <taxon>Christiangramia</taxon>
    </lineage>
</organism>
<dbReference type="PANTHER" id="PTHR42793">
    <property type="entry name" value="COA BINDING DOMAIN CONTAINING PROTEIN"/>
    <property type="match status" value="1"/>
</dbReference>
<dbReference type="InterPro" id="IPR036291">
    <property type="entry name" value="NAD(P)-bd_dom_sf"/>
</dbReference>
<dbReference type="InterPro" id="IPR032875">
    <property type="entry name" value="Succ_CoA_lig_flav_dom"/>
</dbReference>
<dbReference type="InterPro" id="IPR011761">
    <property type="entry name" value="ATP-grasp"/>
</dbReference>
<name>A0A9X1V0I2_9FLAO</name>
<keyword evidence="4" id="KW-1185">Reference proteome</keyword>
<dbReference type="SUPFAM" id="SSF56059">
    <property type="entry name" value="Glutathione synthetase ATP-binding domain-like"/>
    <property type="match status" value="1"/>
</dbReference>
<dbReference type="RefSeq" id="WP_240100647.1">
    <property type="nucleotide sequence ID" value="NZ_JAJSON010000030.1"/>
</dbReference>
<dbReference type="GO" id="GO:0005524">
    <property type="term" value="F:ATP binding"/>
    <property type="evidence" value="ECO:0007669"/>
    <property type="project" value="UniProtKB-UniRule"/>
</dbReference>
<dbReference type="Gene3D" id="3.40.50.720">
    <property type="entry name" value="NAD(P)-binding Rossmann-like Domain"/>
    <property type="match status" value="1"/>
</dbReference>
<dbReference type="AlphaFoldDB" id="A0A9X1V0I2"/>
<protein>
    <submittedName>
        <fullName evidence="3">Acetate--CoA ligase family protein</fullName>
    </submittedName>
</protein>
<feature type="domain" description="ATP-grasp" evidence="2">
    <location>
        <begin position="488"/>
        <end position="685"/>
    </location>
</feature>
<keyword evidence="3" id="KW-0436">Ligase</keyword>
<proteinExistence type="predicted"/>
<evidence type="ECO:0000259" key="2">
    <source>
        <dbReference type="PROSITE" id="PS50975"/>
    </source>
</evidence>
<comment type="caution">
    <text evidence="3">The sequence shown here is derived from an EMBL/GenBank/DDBJ whole genome shotgun (WGS) entry which is preliminary data.</text>
</comment>
<dbReference type="Gene3D" id="3.40.50.261">
    <property type="entry name" value="Succinyl-CoA synthetase domains"/>
    <property type="match status" value="2"/>
</dbReference>
<dbReference type="Pfam" id="PF13380">
    <property type="entry name" value="CoA_binding_2"/>
    <property type="match status" value="1"/>
</dbReference>
<keyword evidence="1" id="KW-0067">ATP-binding</keyword>
<dbReference type="InterPro" id="IPR013815">
    <property type="entry name" value="ATP_grasp_subdomain_1"/>
</dbReference>
<dbReference type="SUPFAM" id="SSF52210">
    <property type="entry name" value="Succinyl-CoA synthetase domains"/>
    <property type="match status" value="2"/>
</dbReference>
<dbReference type="PROSITE" id="PS50975">
    <property type="entry name" value="ATP_GRASP"/>
    <property type="match status" value="1"/>
</dbReference>
<dbReference type="InterPro" id="IPR003781">
    <property type="entry name" value="CoA-bd"/>
</dbReference>
<dbReference type="GO" id="GO:0016874">
    <property type="term" value="F:ligase activity"/>
    <property type="evidence" value="ECO:0007669"/>
    <property type="project" value="UniProtKB-KW"/>
</dbReference>
<dbReference type="Proteomes" id="UP001139344">
    <property type="component" value="Unassembled WGS sequence"/>
</dbReference>
<dbReference type="PANTHER" id="PTHR42793:SF1">
    <property type="entry name" value="PEPTIDYL-LYSINE N-ACETYLTRANSFERASE PATZ"/>
    <property type="match status" value="1"/>
</dbReference>
<evidence type="ECO:0000313" key="3">
    <source>
        <dbReference type="EMBL" id="MCG9973241.1"/>
    </source>
</evidence>
<accession>A0A9X1V0I2</accession>
<dbReference type="SMART" id="SM00881">
    <property type="entry name" value="CoA_binding"/>
    <property type="match status" value="1"/>
</dbReference>